<keyword evidence="6" id="KW-0723">Serine/threonine-protein kinase</keyword>
<dbReference type="Gramene" id="OPUNC07G13790.1">
    <property type="protein sequence ID" value="OPUNC07G13790.1"/>
    <property type="gene ID" value="OPUNC07G13790"/>
</dbReference>
<feature type="binding site" evidence="5">
    <location>
        <position position="74"/>
    </location>
    <ligand>
        <name>ATP</name>
        <dbReference type="ChEBI" id="CHEBI:30616"/>
    </ligand>
</feature>
<evidence type="ECO:0000256" key="1">
    <source>
        <dbReference type="ARBA" id="ARBA00022679"/>
    </source>
</evidence>
<evidence type="ECO:0000256" key="4">
    <source>
        <dbReference type="ARBA" id="ARBA00022840"/>
    </source>
</evidence>
<dbReference type="PROSITE" id="PS50011">
    <property type="entry name" value="PROTEIN_KINASE_DOM"/>
    <property type="match status" value="1"/>
</dbReference>
<evidence type="ECO:0000256" key="2">
    <source>
        <dbReference type="ARBA" id="ARBA00022741"/>
    </source>
</evidence>
<dbReference type="HOGENOM" id="CLU_000288_21_4_1"/>
<dbReference type="Pfam" id="PF00069">
    <property type="entry name" value="Pkinase"/>
    <property type="match status" value="1"/>
</dbReference>
<keyword evidence="10" id="KW-1185">Reference proteome</keyword>
<dbReference type="Proteomes" id="UP000026962">
    <property type="component" value="Chromosome 7"/>
</dbReference>
<dbReference type="PROSITE" id="PS00108">
    <property type="entry name" value="PROTEIN_KINASE_ST"/>
    <property type="match status" value="1"/>
</dbReference>
<name>A0A0E0LKV3_ORYPU</name>
<dbReference type="STRING" id="4537.A0A0E0LKV3"/>
<feature type="region of interest" description="Disordered" evidence="7">
    <location>
        <begin position="1"/>
        <end position="22"/>
    </location>
</feature>
<evidence type="ECO:0000259" key="8">
    <source>
        <dbReference type="PROSITE" id="PS50011"/>
    </source>
</evidence>
<reference evidence="9" key="2">
    <citation type="submission" date="2018-05" db="EMBL/GenBank/DDBJ databases">
        <title>OpunRS2 (Oryza punctata Reference Sequence Version 2).</title>
        <authorList>
            <person name="Zhang J."/>
            <person name="Kudrna D."/>
            <person name="Lee S."/>
            <person name="Talag J."/>
            <person name="Welchert J."/>
            <person name="Wing R.A."/>
        </authorList>
    </citation>
    <scope>NUCLEOTIDE SEQUENCE [LARGE SCALE GENOMIC DNA]</scope>
</reference>
<keyword evidence="3" id="KW-0418">Kinase</keyword>
<organism evidence="9">
    <name type="scientific">Oryza punctata</name>
    <name type="common">Red rice</name>
    <dbReference type="NCBI Taxonomy" id="4537"/>
    <lineage>
        <taxon>Eukaryota</taxon>
        <taxon>Viridiplantae</taxon>
        <taxon>Streptophyta</taxon>
        <taxon>Embryophyta</taxon>
        <taxon>Tracheophyta</taxon>
        <taxon>Spermatophyta</taxon>
        <taxon>Magnoliopsida</taxon>
        <taxon>Liliopsida</taxon>
        <taxon>Poales</taxon>
        <taxon>Poaceae</taxon>
        <taxon>BOP clade</taxon>
        <taxon>Oryzoideae</taxon>
        <taxon>Oryzeae</taxon>
        <taxon>Oryzinae</taxon>
        <taxon>Oryza</taxon>
    </lineage>
</organism>
<dbReference type="GO" id="GO:0007166">
    <property type="term" value="P:cell surface receptor signaling pathway"/>
    <property type="evidence" value="ECO:0007669"/>
    <property type="project" value="InterPro"/>
</dbReference>
<evidence type="ECO:0000256" key="7">
    <source>
        <dbReference type="SAM" id="MobiDB-lite"/>
    </source>
</evidence>
<evidence type="ECO:0000313" key="10">
    <source>
        <dbReference type="Proteomes" id="UP000026962"/>
    </source>
</evidence>
<proteinExistence type="inferred from homology"/>
<feature type="domain" description="Protein kinase" evidence="8">
    <location>
        <begin position="46"/>
        <end position="340"/>
    </location>
</feature>
<keyword evidence="1" id="KW-0808">Transferase</keyword>
<dbReference type="SUPFAM" id="SSF56112">
    <property type="entry name" value="Protein kinase-like (PK-like)"/>
    <property type="match status" value="2"/>
</dbReference>
<dbReference type="eggNOG" id="KOG1187">
    <property type="taxonomic scope" value="Eukaryota"/>
</dbReference>
<dbReference type="PROSITE" id="PS00107">
    <property type="entry name" value="PROTEIN_KINASE_ATP"/>
    <property type="match status" value="1"/>
</dbReference>
<evidence type="ECO:0000313" key="9">
    <source>
        <dbReference type="EnsemblPlants" id="OPUNC07G13790.1"/>
    </source>
</evidence>
<dbReference type="InterPro" id="IPR017441">
    <property type="entry name" value="Protein_kinase_ATP_BS"/>
</dbReference>
<dbReference type="SMART" id="SM00220">
    <property type="entry name" value="S_TKc"/>
    <property type="match status" value="1"/>
</dbReference>
<dbReference type="Gene3D" id="1.10.510.10">
    <property type="entry name" value="Transferase(Phosphotransferase) domain 1"/>
    <property type="match status" value="1"/>
</dbReference>
<dbReference type="GO" id="GO:0005886">
    <property type="term" value="C:plasma membrane"/>
    <property type="evidence" value="ECO:0007669"/>
    <property type="project" value="TreeGrafter"/>
</dbReference>
<evidence type="ECO:0000256" key="3">
    <source>
        <dbReference type="ARBA" id="ARBA00022777"/>
    </source>
</evidence>
<dbReference type="AlphaFoldDB" id="A0A0E0LKV3"/>
<dbReference type="EnsemblPlants" id="OPUNC07G13790.1">
    <property type="protein sequence ID" value="OPUNC07G13790.1"/>
    <property type="gene ID" value="OPUNC07G13790"/>
</dbReference>
<dbReference type="PANTHER" id="PTHR27005:SF363">
    <property type="entry name" value="OS07G0494300 PROTEIN"/>
    <property type="match status" value="1"/>
</dbReference>
<dbReference type="InterPro" id="IPR000719">
    <property type="entry name" value="Prot_kinase_dom"/>
</dbReference>
<protein>
    <recommendedName>
        <fullName evidence="8">Protein kinase domain-containing protein</fullName>
    </recommendedName>
</protein>
<evidence type="ECO:0000256" key="6">
    <source>
        <dbReference type="RuleBase" id="RU000304"/>
    </source>
</evidence>
<dbReference type="GO" id="GO:0004674">
    <property type="term" value="F:protein serine/threonine kinase activity"/>
    <property type="evidence" value="ECO:0007669"/>
    <property type="project" value="UniProtKB-KW"/>
</dbReference>
<accession>A0A0E0LKV3</accession>
<dbReference type="InterPro" id="IPR045274">
    <property type="entry name" value="WAK-like"/>
</dbReference>
<dbReference type="InterPro" id="IPR008271">
    <property type="entry name" value="Ser/Thr_kinase_AS"/>
</dbReference>
<keyword evidence="4 5" id="KW-0067">ATP-binding</keyword>
<dbReference type="InterPro" id="IPR011009">
    <property type="entry name" value="Kinase-like_dom_sf"/>
</dbReference>
<dbReference type="OMA" id="EIWRITH"/>
<dbReference type="GO" id="GO:0005524">
    <property type="term" value="F:ATP binding"/>
    <property type="evidence" value="ECO:0007669"/>
    <property type="project" value="UniProtKB-UniRule"/>
</dbReference>
<keyword evidence="2 5" id="KW-0547">Nucleotide-binding</keyword>
<evidence type="ECO:0000256" key="5">
    <source>
        <dbReference type="PROSITE-ProRule" id="PRU10141"/>
    </source>
</evidence>
<comment type="similarity">
    <text evidence="6">Belongs to the protein kinase superfamily.</text>
</comment>
<sequence>MYYEFAPLPPSSNSSSQEATAETIRELDTDPIVRSFSETEIWRITHGYNTPLGNGCFSEVYKGRLEDGRPVAVKRCHPTTRIKDLRREVTNQSRCRHGNIVELLGCCIHGDAPMVVTELVPDGDLATLLHGSRRRLPTLAVRLRVALGVAEALSYMHAARTEEGGRQVMILHGDVKPGNILIDGEEHHRAIAKLCDFGLSRLVHVDEDKRPGLVIGSKGYIDPDHQSGLLTIKYDVYSFGVVLLELITRRKGFDPDSNACLTEAFAQSDRKDQQQHCRVKIAGYGASRLLFDNGQHGRFQTDKDVYNFGVVLIELFTGETLTLRDAYEGMERLWNKEPFMRCPHFGAIKSLAYRCFASEGHQPVKVEMATTSHNYS</sequence>
<feature type="compositionally biased region" description="Polar residues" evidence="7">
    <location>
        <begin position="11"/>
        <end position="20"/>
    </location>
</feature>
<dbReference type="PANTHER" id="PTHR27005">
    <property type="entry name" value="WALL-ASSOCIATED RECEPTOR KINASE-LIKE 21"/>
    <property type="match status" value="1"/>
</dbReference>
<reference evidence="9" key="1">
    <citation type="submission" date="2015-04" db="UniProtKB">
        <authorList>
            <consortium name="EnsemblPlants"/>
        </authorList>
    </citation>
    <scope>IDENTIFICATION</scope>
</reference>